<organism evidence="6 7">
    <name type="scientific">Agromyces ramosus</name>
    <dbReference type="NCBI Taxonomy" id="33879"/>
    <lineage>
        <taxon>Bacteria</taxon>
        <taxon>Bacillati</taxon>
        <taxon>Actinomycetota</taxon>
        <taxon>Actinomycetes</taxon>
        <taxon>Micrococcales</taxon>
        <taxon>Microbacteriaceae</taxon>
        <taxon>Agromyces</taxon>
    </lineage>
</organism>
<dbReference type="SUPFAM" id="SSF48498">
    <property type="entry name" value="Tetracyclin repressor-like, C-terminal domain"/>
    <property type="match status" value="1"/>
</dbReference>
<dbReference type="Pfam" id="PF13305">
    <property type="entry name" value="TetR_C_33"/>
    <property type="match status" value="1"/>
</dbReference>
<dbReference type="Pfam" id="PF00440">
    <property type="entry name" value="TetR_N"/>
    <property type="match status" value="1"/>
</dbReference>
<dbReference type="InterPro" id="IPR001647">
    <property type="entry name" value="HTH_TetR"/>
</dbReference>
<feature type="domain" description="HTH tetR-type" evidence="5">
    <location>
        <begin position="6"/>
        <end position="66"/>
    </location>
</feature>
<reference evidence="6 7" key="1">
    <citation type="submission" date="2019-02" db="EMBL/GenBank/DDBJ databases">
        <title>Genomic Encyclopedia of Type Strains, Phase IV (KMG-IV): sequencing the most valuable type-strain genomes for metagenomic binning, comparative biology and taxonomic classification.</title>
        <authorList>
            <person name="Goeker M."/>
        </authorList>
    </citation>
    <scope>NUCLEOTIDE SEQUENCE [LARGE SCALE GENOMIC DNA]</scope>
    <source>
        <strain evidence="6 7">DSM 43045</strain>
    </source>
</reference>
<evidence type="ECO:0000256" key="2">
    <source>
        <dbReference type="ARBA" id="ARBA00023125"/>
    </source>
</evidence>
<evidence type="ECO:0000259" key="5">
    <source>
        <dbReference type="PROSITE" id="PS50977"/>
    </source>
</evidence>
<dbReference type="Proteomes" id="UP000293289">
    <property type="component" value="Unassembled WGS sequence"/>
</dbReference>
<dbReference type="PANTHER" id="PTHR30055:SF239">
    <property type="entry name" value="TRANSCRIPTIONAL REGULATORY PROTEIN"/>
    <property type="match status" value="1"/>
</dbReference>
<dbReference type="InterPro" id="IPR036271">
    <property type="entry name" value="Tet_transcr_reg_TetR-rel_C_sf"/>
</dbReference>
<dbReference type="Gene3D" id="1.10.10.60">
    <property type="entry name" value="Homeodomain-like"/>
    <property type="match status" value="1"/>
</dbReference>
<dbReference type="GO" id="GO:0003700">
    <property type="term" value="F:DNA-binding transcription factor activity"/>
    <property type="evidence" value="ECO:0007669"/>
    <property type="project" value="TreeGrafter"/>
</dbReference>
<dbReference type="SUPFAM" id="SSF46689">
    <property type="entry name" value="Homeodomain-like"/>
    <property type="match status" value="1"/>
</dbReference>
<proteinExistence type="predicted"/>
<evidence type="ECO:0000313" key="7">
    <source>
        <dbReference type="Proteomes" id="UP000293289"/>
    </source>
</evidence>
<evidence type="ECO:0000256" key="3">
    <source>
        <dbReference type="ARBA" id="ARBA00023163"/>
    </source>
</evidence>
<dbReference type="OrthoDB" id="71867at2"/>
<dbReference type="Gene3D" id="1.10.357.10">
    <property type="entry name" value="Tetracycline Repressor, domain 2"/>
    <property type="match status" value="1"/>
</dbReference>
<keyword evidence="2 4" id="KW-0238">DNA-binding</keyword>
<dbReference type="RefSeq" id="WP_130351081.1">
    <property type="nucleotide sequence ID" value="NZ_SGWY01000001.1"/>
</dbReference>
<dbReference type="PANTHER" id="PTHR30055">
    <property type="entry name" value="HTH-TYPE TRANSCRIPTIONAL REGULATOR RUTR"/>
    <property type="match status" value="1"/>
</dbReference>
<dbReference type="InterPro" id="IPR009057">
    <property type="entry name" value="Homeodomain-like_sf"/>
</dbReference>
<dbReference type="EMBL" id="SGWY01000001">
    <property type="protein sequence ID" value="RZS67662.1"/>
    <property type="molecule type" value="Genomic_DNA"/>
</dbReference>
<evidence type="ECO:0000313" key="6">
    <source>
        <dbReference type="EMBL" id="RZS67662.1"/>
    </source>
</evidence>
<dbReference type="AlphaFoldDB" id="A0A4Q7MLK5"/>
<dbReference type="InterPro" id="IPR025996">
    <property type="entry name" value="MT1864/Rv1816-like_C"/>
</dbReference>
<accession>A0A4Q7MLK5</accession>
<keyword evidence="3" id="KW-0804">Transcription</keyword>
<evidence type="ECO:0000256" key="1">
    <source>
        <dbReference type="ARBA" id="ARBA00023015"/>
    </source>
</evidence>
<gene>
    <name evidence="6" type="ORF">EV187_0083</name>
</gene>
<evidence type="ECO:0000256" key="4">
    <source>
        <dbReference type="PROSITE-ProRule" id="PRU00335"/>
    </source>
</evidence>
<protein>
    <submittedName>
        <fullName evidence="6">TetR family transcriptional regulator</fullName>
    </submittedName>
</protein>
<keyword evidence="1" id="KW-0805">Transcription regulation</keyword>
<dbReference type="InterPro" id="IPR050109">
    <property type="entry name" value="HTH-type_TetR-like_transc_reg"/>
</dbReference>
<keyword evidence="7" id="KW-1185">Reference proteome</keyword>
<sequence>MPTPERTSLGAIVDAGRDLLETHGLDGLTMQAVAERVGVRAPSLYKRVRNRRELVALIADATVLELGDRLDAAATGEPDPRQALAALARAARSFARERPVAFGLVFSPGADLDLDAESLARASAAVIGIAAQLAGDDRALDAARTVTAWLNGFVGMELSGAFRLGGEVDRAFEFGIASLTGALALGR</sequence>
<dbReference type="PRINTS" id="PR00455">
    <property type="entry name" value="HTHTETR"/>
</dbReference>
<name>A0A4Q7MLK5_9MICO</name>
<dbReference type="PROSITE" id="PS50977">
    <property type="entry name" value="HTH_TETR_2"/>
    <property type="match status" value="1"/>
</dbReference>
<dbReference type="GO" id="GO:0000976">
    <property type="term" value="F:transcription cis-regulatory region binding"/>
    <property type="evidence" value="ECO:0007669"/>
    <property type="project" value="TreeGrafter"/>
</dbReference>
<comment type="caution">
    <text evidence="6">The sequence shown here is derived from an EMBL/GenBank/DDBJ whole genome shotgun (WGS) entry which is preliminary data.</text>
</comment>
<feature type="DNA-binding region" description="H-T-H motif" evidence="4">
    <location>
        <begin position="29"/>
        <end position="48"/>
    </location>
</feature>